<dbReference type="PANTHER" id="PTHR43072:SF23">
    <property type="entry name" value="UPF0039 PROTEIN C11D3.02C"/>
    <property type="match status" value="1"/>
</dbReference>
<gene>
    <name evidence="6" type="ORF">HK12_03785</name>
</gene>
<dbReference type="GO" id="GO:0016747">
    <property type="term" value="F:acyltransferase activity, transferring groups other than amino-acyl groups"/>
    <property type="evidence" value="ECO:0007669"/>
    <property type="project" value="InterPro"/>
</dbReference>
<dbReference type="AlphaFoldDB" id="A0A252A2I9"/>
<dbReference type="RefSeq" id="WP_086552180.1">
    <property type="nucleotide sequence ID" value="NZ_JOMO01000020.1"/>
</dbReference>
<proteinExistence type="predicted"/>
<organism evidence="6 7">
    <name type="scientific">Acetobacter orientalis</name>
    <dbReference type="NCBI Taxonomy" id="146474"/>
    <lineage>
        <taxon>Bacteria</taxon>
        <taxon>Pseudomonadati</taxon>
        <taxon>Pseudomonadota</taxon>
        <taxon>Alphaproteobacteria</taxon>
        <taxon>Acetobacterales</taxon>
        <taxon>Acetobacteraceae</taxon>
        <taxon>Acetobacter</taxon>
    </lineage>
</organism>
<sequence length="165" mass="18337">MITVRDATAQDAQALAEIYNYAVQHTTAIWNETCVDVQNRAQWIIERQKAGFPVLVACAAQGAVVGYASYGPWRLFEGYRYTVEHSVYVRADCQKRGIGRVLMQALIERAKAAGLHVMVAGIEAENAPSCRLHAQLGFVQAGTMRQVGTKFGRWLDLSFMTLNLE</sequence>
<keyword evidence="1 6" id="KW-0808">Transferase</keyword>
<dbReference type="CDD" id="cd04301">
    <property type="entry name" value="NAT_SF"/>
    <property type="match status" value="1"/>
</dbReference>
<keyword evidence="2" id="KW-0012">Acyltransferase</keyword>
<feature type="domain" description="N-acetyltransferase" evidence="5">
    <location>
        <begin position="2"/>
        <end position="165"/>
    </location>
</feature>
<dbReference type="Proteomes" id="UP000194639">
    <property type="component" value="Unassembled WGS sequence"/>
</dbReference>
<evidence type="ECO:0000313" key="7">
    <source>
        <dbReference type="Proteomes" id="UP000194639"/>
    </source>
</evidence>
<dbReference type="InterPro" id="IPR016181">
    <property type="entry name" value="Acyl_CoA_acyltransferase"/>
</dbReference>
<name>A0A252A2I9_9PROT</name>
<reference evidence="6 7" key="1">
    <citation type="submission" date="2014-06" db="EMBL/GenBank/DDBJ databases">
        <authorList>
            <person name="Ju J."/>
            <person name="Zhang J."/>
        </authorList>
    </citation>
    <scope>NUCLEOTIDE SEQUENCE [LARGE SCALE GENOMIC DNA]</scope>
    <source>
        <strain evidence="6">DmW_045</strain>
    </source>
</reference>
<dbReference type="Pfam" id="PF00583">
    <property type="entry name" value="Acetyltransf_1"/>
    <property type="match status" value="1"/>
</dbReference>
<comment type="caution">
    <text evidence="6">The sequence shown here is derived from an EMBL/GenBank/DDBJ whole genome shotgun (WGS) entry which is preliminary data.</text>
</comment>
<dbReference type="FunFam" id="3.40.630.30:FF:000026">
    <property type="entry name" value="Phosphinothricin acetyltransferase"/>
    <property type="match status" value="1"/>
</dbReference>
<dbReference type="PROSITE" id="PS51186">
    <property type="entry name" value="GNAT"/>
    <property type="match status" value="1"/>
</dbReference>
<dbReference type="SUPFAM" id="SSF55729">
    <property type="entry name" value="Acyl-CoA N-acyltransferases (Nat)"/>
    <property type="match status" value="1"/>
</dbReference>
<protein>
    <submittedName>
        <fullName evidence="6">Acetyltransferase</fullName>
    </submittedName>
</protein>
<comment type="catalytic activity">
    <reaction evidence="3">
        <text>L-methionine sulfoximine + acetyl-CoA = N-acetyl-L-methionine sulfoximine + CoA + H(+)</text>
        <dbReference type="Rhea" id="RHEA:47660"/>
        <dbReference type="ChEBI" id="CHEBI:15378"/>
        <dbReference type="ChEBI" id="CHEBI:57287"/>
        <dbReference type="ChEBI" id="CHEBI:57288"/>
        <dbReference type="ChEBI" id="CHEBI:87826"/>
        <dbReference type="ChEBI" id="CHEBI:87827"/>
    </reaction>
</comment>
<evidence type="ECO:0000259" key="5">
    <source>
        <dbReference type="PROSITE" id="PS51186"/>
    </source>
</evidence>
<evidence type="ECO:0000256" key="4">
    <source>
        <dbReference type="ARBA" id="ARBA00051334"/>
    </source>
</evidence>
<comment type="catalytic activity">
    <reaction evidence="4">
        <text>L-methionine sulfone + acetyl-CoA = N-acetyl-L-methionine sulfone + CoA + H(+)</text>
        <dbReference type="Rhea" id="RHEA:47656"/>
        <dbReference type="ChEBI" id="CHEBI:15378"/>
        <dbReference type="ChEBI" id="CHEBI:57287"/>
        <dbReference type="ChEBI" id="CHEBI:57288"/>
        <dbReference type="ChEBI" id="CHEBI:87824"/>
        <dbReference type="ChEBI" id="CHEBI:87825"/>
    </reaction>
</comment>
<dbReference type="EMBL" id="JOMO01000020">
    <property type="protein sequence ID" value="OUI82486.1"/>
    <property type="molecule type" value="Genomic_DNA"/>
</dbReference>
<dbReference type="Gene3D" id="3.40.630.30">
    <property type="match status" value="1"/>
</dbReference>
<evidence type="ECO:0000256" key="2">
    <source>
        <dbReference type="ARBA" id="ARBA00023315"/>
    </source>
</evidence>
<accession>A0A252A2I9</accession>
<dbReference type="InterPro" id="IPR000182">
    <property type="entry name" value="GNAT_dom"/>
</dbReference>
<dbReference type="PANTHER" id="PTHR43072">
    <property type="entry name" value="N-ACETYLTRANSFERASE"/>
    <property type="match status" value="1"/>
</dbReference>
<evidence type="ECO:0000256" key="1">
    <source>
        <dbReference type="ARBA" id="ARBA00022679"/>
    </source>
</evidence>
<evidence type="ECO:0000256" key="3">
    <source>
        <dbReference type="ARBA" id="ARBA00050603"/>
    </source>
</evidence>
<evidence type="ECO:0000313" key="6">
    <source>
        <dbReference type="EMBL" id="OUI82486.1"/>
    </source>
</evidence>